<proteinExistence type="predicted"/>
<evidence type="ECO:0000313" key="4">
    <source>
        <dbReference type="EMBL" id="QKH36847.1"/>
    </source>
</evidence>
<dbReference type="RefSeq" id="WP_173145725.1">
    <property type="nucleotide sequence ID" value="NZ_CP053985.1"/>
</dbReference>
<accession>A0A7D4E007</accession>
<dbReference type="InterPro" id="IPR029063">
    <property type="entry name" value="SAM-dependent_MTases_sf"/>
</dbReference>
<evidence type="ECO:0000259" key="3">
    <source>
        <dbReference type="Pfam" id="PF13649"/>
    </source>
</evidence>
<dbReference type="CDD" id="cd02440">
    <property type="entry name" value="AdoMet_MTases"/>
    <property type="match status" value="1"/>
</dbReference>
<dbReference type="Gene3D" id="3.40.50.150">
    <property type="entry name" value="Vaccinia Virus protein VP39"/>
    <property type="match status" value="1"/>
</dbReference>
<keyword evidence="2 4" id="KW-0808">Transferase</keyword>
<evidence type="ECO:0000256" key="1">
    <source>
        <dbReference type="ARBA" id="ARBA00022603"/>
    </source>
</evidence>
<dbReference type="SUPFAM" id="SSF53335">
    <property type="entry name" value="S-adenosyl-L-methionine-dependent methyltransferases"/>
    <property type="match status" value="1"/>
</dbReference>
<dbReference type="InterPro" id="IPR041698">
    <property type="entry name" value="Methyltransf_25"/>
</dbReference>
<dbReference type="Pfam" id="PF13649">
    <property type="entry name" value="Methyltransf_25"/>
    <property type="match status" value="1"/>
</dbReference>
<dbReference type="AlphaFoldDB" id="A0A7D4E007"/>
<keyword evidence="1 4" id="KW-0489">Methyltransferase</keyword>
<dbReference type="Proteomes" id="UP000500970">
    <property type="component" value="Chromosome"/>
</dbReference>
<feature type="domain" description="Methyltransferase" evidence="3">
    <location>
        <begin position="48"/>
        <end position="136"/>
    </location>
</feature>
<dbReference type="PANTHER" id="PTHR43861">
    <property type="entry name" value="TRANS-ACONITATE 2-METHYLTRANSFERASE-RELATED"/>
    <property type="match status" value="1"/>
</dbReference>
<organism evidence="4 5">
    <name type="scientific">Achromobacter pestifer</name>
    <dbReference type="NCBI Taxonomy" id="1353889"/>
    <lineage>
        <taxon>Bacteria</taxon>
        <taxon>Pseudomonadati</taxon>
        <taxon>Pseudomonadota</taxon>
        <taxon>Betaproteobacteria</taxon>
        <taxon>Burkholderiales</taxon>
        <taxon>Alcaligenaceae</taxon>
        <taxon>Achromobacter</taxon>
    </lineage>
</organism>
<sequence length="203" mass="22430">MSTSAADNVIALYREHADAFEKLRGTQLVERAWLEAFLELLPGSAPEVLDLGCGTGSPIGRHLIERGCRLTGVDASDALLARARASFPGHDWIEADMRSLPPLRPFQGLIAWHSFFHLRPEDQRPMFKTFERLAAPDAALMFTSGTHLGEAIGQFEGQPLYHGSLDSAEYRELLRGAGFKVIRHVQADRTCGGANIWLAQRHA</sequence>
<dbReference type="PANTHER" id="PTHR43861:SF1">
    <property type="entry name" value="TRANS-ACONITATE 2-METHYLTRANSFERASE"/>
    <property type="match status" value="1"/>
</dbReference>
<name>A0A7D4E007_9BURK</name>
<dbReference type="EMBL" id="CP053985">
    <property type="protein sequence ID" value="QKH36847.1"/>
    <property type="molecule type" value="Genomic_DNA"/>
</dbReference>
<protein>
    <submittedName>
        <fullName evidence="4">Class I SAM-dependent methyltransferase</fullName>
    </submittedName>
</protein>
<evidence type="ECO:0000313" key="5">
    <source>
        <dbReference type="Proteomes" id="UP000500970"/>
    </source>
</evidence>
<evidence type="ECO:0000256" key="2">
    <source>
        <dbReference type="ARBA" id="ARBA00022679"/>
    </source>
</evidence>
<dbReference type="KEGG" id="apes:FOC84_18635"/>
<dbReference type="GO" id="GO:0032259">
    <property type="term" value="P:methylation"/>
    <property type="evidence" value="ECO:0007669"/>
    <property type="project" value="UniProtKB-KW"/>
</dbReference>
<keyword evidence="5" id="KW-1185">Reference proteome</keyword>
<gene>
    <name evidence="4" type="ORF">FOC84_18635</name>
</gene>
<reference evidence="4 5" key="1">
    <citation type="submission" date="2020-05" db="EMBL/GenBank/DDBJ databases">
        <title>FDA dAtabase for Regulatory Grade micrObial Sequences (FDA-ARGOS): Supporting development and validation of Infectious Disease Dx tests.</title>
        <authorList>
            <person name="Sproer C."/>
            <person name="Gronow S."/>
            <person name="Severitt S."/>
            <person name="Schroder I."/>
            <person name="Tallon L."/>
            <person name="Sadzewicz L."/>
            <person name="Zhao X."/>
            <person name="Vavikolanu K."/>
            <person name="Mehta A."/>
            <person name="Aluvathingal J."/>
            <person name="Nadendla S."/>
            <person name="Myers T."/>
            <person name="Yan Y."/>
            <person name="Sichtig H."/>
        </authorList>
    </citation>
    <scope>NUCLEOTIDE SEQUENCE [LARGE SCALE GENOMIC DNA]</scope>
    <source>
        <strain evidence="4 5">FDAARGOS_790</strain>
    </source>
</reference>
<dbReference type="GO" id="GO:0008168">
    <property type="term" value="F:methyltransferase activity"/>
    <property type="evidence" value="ECO:0007669"/>
    <property type="project" value="UniProtKB-KW"/>
</dbReference>